<name>A0A085MHV7_9BILA</name>
<evidence type="ECO:0000313" key="7">
    <source>
        <dbReference type="EMBL" id="KFD56803.1"/>
    </source>
</evidence>
<sequence length="138" mass="15685">MPNLHSVTQDGKICSKCNEKILEVFCKAGDKVFHETCFTCEFCRCPLAKSGFQEKDEKIICLRCYAERMLPKCARCQLPVHQIRLYEVGGKAYHQSCLSCSTCGALIKGGHCWVIGENVYCSDDYFEALLKEEIKKDQ</sequence>
<gene>
    <name evidence="7" type="ORF">M513_02480</name>
    <name evidence="8" type="ORF">M514_02480</name>
</gene>
<dbReference type="PANTHER" id="PTHR24205:SF16">
    <property type="entry name" value="GH01042P-RELATED"/>
    <property type="match status" value="1"/>
</dbReference>
<dbReference type="SUPFAM" id="SSF57716">
    <property type="entry name" value="Glucocorticoid receptor-like (DNA-binding domain)"/>
    <property type="match status" value="2"/>
</dbReference>
<dbReference type="GO" id="GO:0046872">
    <property type="term" value="F:metal ion binding"/>
    <property type="evidence" value="ECO:0007669"/>
    <property type="project" value="UniProtKB-KW"/>
</dbReference>
<dbReference type="Pfam" id="PF00412">
    <property type="entry name" value="LIM"/>
    <property type="match status" value="2"/>
</dbReference>
<dbReference type="Proteomes" id="UP000030758">
    <property type="component" value="Unassembled WGS sequence"/>
</dbReference>
<organism evidence="7 9">
    <name type="scientific">Trichuris suis</name>
    <name type="common">pig whipworm</name>
    <dbReference type="NCBI Taxonomy" id="68888"/>
    <lineage>
        <taxon>Eukaryota</taxon>
        <taxon>Metazoa</taxon>
        <taxon>Ecdysozoa</taxon>
        <taxon>Nematoda</taxon>
        <taxon>Enoplea</taxon>
        <taxon>Dorylaimia</taxon>
        <taxon>Trichinellida</taxon>
        <taxon>Trichuridae</taxon>
        <taxon>Trichuris</taxon>
    </lineage>
</organism>
<keyword evidence="1 5" id="KW-0479">Metal-binding</keyword>
<dbReference type="InterPro" id="IPR001781">
    <property type="entry name" value="Znf_LIM"/>
</dbReference>
<evidence type="ECO:0000256" key="4">
    <source>
        <dbReference type="ARBA" id="ARBA00023038"/>
    </source>
</evidence>
<dbReference type="SMART" id="SM00132">
    <property type="entry name" value="LIM"/>
    <property type="match status" value="2"/>
</dbReference>
<keyword evidence="4 5" id="KW-0440">LIM domain</keyword>
<feature type="domain" description="LIM zinc-binding" evidence="6">
    <location>
        <begin position="72"/>
        <end position="131"/>
    </location>
</feature>
<dbReference type="PROSITE" id="PS00478">
    <property type="entry name" value="LIM_DOMAIN_1"/>
    <property type="match status" value="2"/>
</dbReference>
<keyword evidence="9" id="KW-1185">Reference proteome</keyword>
<dbReference type="AlphaFoldDB" id="A0A085MHV7"/>
<evidence type="ECO:0000313" key="8">
    <source>
        <dbReference type="EMBL" id="KFD68152.1"/>
    </source>
</evidence>
<dbReference type="Gene3D" id="2.10.110.10">
    <property type="entry name" value="Cysteine Rich Protein"/>
    <property type="match status" value="2"/>
</dbReference>
<dbReference type="CDD" id="cd08368">
    <property type="entry name" value="LIM"/>
    <property type="match status" value="2"/>
</dbReference>
<accession>A0A085MHV7</accession>
<feature type="domain" description="LIM zinc-binding" evidence="6">
    <location>
        <begin position="12"/>
        <end position="71"/>
    </location>
</feature>
<reference evidence="7 9" key="1">
    <citation type="journal article" date="2014" name="Nat. Genet.">
        <title>Genome and transcriptome of the porcine whipworm Trichuris suis.</title>
        <authorList>
            <person name="Jex A.R."/>
            <person name="Nejsum P."/>
            <person name="Schwarz E.M."/>
            <person name="Hu L."/>
            <person name="Young N.D."/>
            <person name="Hall R.S."/>
            <person name="Korhonen P.K."/>
            <person name="Liao S."/>
            <person name="Thamsborg S."/>
            <person name="Xia J."/>
            <person name="Xu P."/>
            <person name="Wang S."/>
            <person name="Scheerlinck J.P."/>
            <person name="Hofmann A."/>
            <person name="Sternberg P.W."/>
            <person name="Wang J."/>
            <person name="Gasser R.B."/>
        </authorList>
    </citation>
    <scope>NUCLEOTIDE SEQUENCE [LARGE SCALE GENOMIC DNA]</scope>
    <source>
        <strain evidence="8">DCEP-RM93F</strain>
        <strain evidence="7">DCEP-RM93M</strain>
    </source>
</reference>
<evidence type="ECO:0000256" key="5">
    <source>
        <dbReference type="PROSITE-ProRule" id="PRU00125"/>
    </source>
</evidence>
<keyword evidence="2" id="KW-0677">Repeat</keyword>
<evidence type="ECO:0000313" key="9">
    <source>
        <dbReference type="Proteomes" id="UP000030764"/>
    </source>
</evidence>
<evidence type="ECO:0000259" key="6">
    <source>
        <dbReference type="PROSITE" id="PS50023"/>
    </source>
</evidence>
<dbReference type="EMBL" id="KL367507">
    <property type="protein sequence ID" value="KFD68152.1"/>
    <property type="molecule type" value="Genomic_DNA"/>
</dbReference>
<proteinExistence type="predicted"/>
<dbReference type="Proteomes" id="UP000030764">
    <property type="component" value="Unassembled WGS sequence"/>
</dbReference>
<evidence type="ECO:0000256" key="2">
    <source>
        <dbReference type="ARBA" id="ARBA00022737"/>
    </source>
</evidence>
<keyword evidence="3 5" id="KW-0862">Zinc</keyword>
<dbReference type="PANTHER" id="PTHR24205">
    <property type="entry name" value="FOUR AND A HALF LIM DOMAINS PROTEIN"/>
    <property type="match status" value="1"/>
</dbReference>
<protein>
    <recommendedName>
        <fullName evidence="6">LIM zinc-binding domain-containing protein</fullName>
    </recommendedName>
</protein>
<dbReference type="EMBL" id="KL363192">
    <property type="protein sequence ID" value="KFD56803.1"/>
    <property type="molecule type" value="Genomic_DNA"/>
</dbReference>
<dbReference type="PROSITE" id="PS50023">
    <property type="entry name" value="LIM_DOMAIN_2"/>
    <property type="match status" value="2"/>
</dbReference>
<evidence type="ECO:0000256" key="3">
    <source>
        <dbReference type="ARBA" id="ARBA00022833"/>
    </source>
</evidence>
<evidence type="ECO:0000256" key="1">
    <source>
        <dbReference type="ARBA" id="ARBA00022723"/>
    </source>
</evidence>